<evidence type="ECO:0000256" key="2">
    <source>
        <dbReference type="ARBA" id="ARBA00010400"/>
    </source>
</evidence>
<dbReference type="EMBL" id="MAYM02001800">
    <property type="protein sequence ID" value="RLN10735.1"/>
    <property type="molecule type" value="Genomic_DNA"/>
</dbReference>
<dbReference type="Proteomes" id="UP000792063">
    <property type="component" value="Unassembled WGS sequence"/>
</dbReference>
<dbReference type="EMBL" id="MBDN02000329">
    <property type="protein sequence ID" value="RLN76302.1"/>
    <property type="molecule type" value="Genomic_DNA"/>
</dbReference>
<dbReference type="EMBL" id="JPWU03000836">
    <property type="protein sequence ID" value="KAG2506180.1"/>
    <property type="molecule type" value="Genomic_DNA"/>
</dbReference>
<comment type="similarity">
    <text evidence="2 5">Belongs to the RxLR effector family.</text>
</comment>
<feature type="signal peptide" evidence="5">
    <location>
        <begin position="1"/>
        <end position="23"/>
    </location>
</feature>
<evidence type="ECO:0000256" key="5">
    <source>
        <dbReference type="RuleBase" id="RU367124"/>
    </source>
</evidence>
<comment type="subcellular location">
    <subcellularLocation>
        <location evidence="1 5">Secreted</location>
    </subcellularLocation>
</comment>
<protein>
    <recommendedName>
        <fullName evidence="5">RxLR effector protein</fullName>
    </recommendedName>
</protein>
<evidence type="ECO:0000256" key="1">
    <source>
        <dbReference type="ARBA" id="ARBA00004613"/>
    </source>
</evidence>
<name>A0A3R7GSV9_9STRA</name>
<accession>A0A3R7GSV9</accession>
<evidence type="ECO:0000313" key="10">
    <source>
        <dbReference type="Proteomes" id="UP000285624"/>
    </source>
</evidence>
<evidence type="ECO:0000256" key="3">
    <source>
        <dbReference type="ARBA" id="ARBA00022525"/>
    </source>
</evidence>
<evidence type="ECO:0000256" key="4">
    <source>
        <dbReference type="ARBA" id="ARBA00022729"/>
    </source>
</evidence>
<comment type="domain">
    <text evidence="5">The RxLR-dEER motif acts to carry the protein into the host cell cytoplasm through binding to cell surface phosphatidylinositol-3-phosphate.</text>
</comment>
<dbReference type="EMBL" id="JPWV03000886">
    <property type="protein sequence ID" value="KAG2502990.1"/>
    <property type="molecule type" value="Genomic_DNA"/>
</dbReference>
<reference evidence="6" key="1">
    <citation type="journal article" date="2015" name="Genom Data">
        <title>Genome sequences of six Phytophthora species associated with forests in New Zealand.</title>
        <authorList>
            <person name="Studholme D.J."/>
            <person name="McDougal R.L."/>
            <person name="Sambles C."/>
            <person name="Hansen E."/>
            <person name="Hardy G."/>
            <person name="Grant M."/>
            <person name="Ganley R.J."/>
            <person name="Williams N.M."/>
        </authorList>
    </citation>
    <scope>NUCLEOTIDE SEQUENCE</scope>
    <source>
        <strain evidence="6">NZFS 2646</strain>
        <strain evidence="7">NZFS 3630</strain>
    </source>
</reference>
<keyword evidence="10" id="KW-1185">Reference proteome</keyword>
<gene>
    <name evidence="8" type="ORF">BBI17_007176</name>
    <name evidence="9" type="ORF">BBO99_00007664</name>
    <name evidence="6" type="ORF">JM16_009393</name>
    <name evidence="7" type="ORF">JM18_008901</name>
</gene>
<organism evidence="9 10">
    <name type="scientific">Phytophthora kernoviae</name>
    <dbReference type="NCBI Taxonomy" id="325452"/>
    <lineage>
        <taxon>Eukaryota</taxon>
        <taxon>Sar</taxon>
        <taxon>Stramenopiles</taxon>
        <taxon>Oomycota</taxon>
        <taxon>Peronosporomycetes</taxon>
        <taxon>Peronosporales</taxon>
        <taxon>Peronosporaceae</taxon>
        <taxon>Phytophthora</taxon>
    </lineage>
</organism>
<dbReference type="Proteomes" id="UP000285883">
    <property type="component" value="Unassembled WGS sequence"/>
</dbReference>
<evidence type="ECO:0000313" key="7">
    <source>
        <dbReference type="EMBL" id="KAG2506180.1"/>
    </source>
</evidence>
<reference evidence="6" key="3">
    <citation type="submission" date="2020-06" db="EMBL/GenBank/DDBJ databases">
        <authorList>
            <person name="Studholme D.J."/>
        </authorList>
    </citation>
    <scope>NUCLEOTIDE SEQUENCE</scope>
    <source>
        <strain evidence="6">NZFS 2646</strain>
        <strain evidence="7">NZFS 3630</strain>
    </source>
</reference>
<proteinExistence type="inferred from homology"/>
<keyword evidence="3 5" id="KW-0964">Secreted</keyword>
<dbReference type="AlphaFoldDB" id="A0A3R7GSV9"/>
<comment type="caution">
    <text evidence="9">The sequence shown here is derived from an EMBL/GenBank/DDBJ whole genome shotgun (WGS) entry which is preliminary data.</text>
</comment>
<dbReference type="Proteomes" id="UP000285624">
    <property type="component" value="Unassembled WGS sequence"/>
</dbReference>
<feature type="chain" id="PRO_5044947995" description="RxLR effector protein" evidence="5">
    <location>
        <begin position="24"/>
        <end position="159"/>
    </location>
</feature>
<reference evidence="10 11" key="2">
    <citation type="submission" date="2018-07" db="EMBL/GenBank/DDBJ databases">
        <title>Genome sequencing of oomycete isolates from Chile give support for New Zealand origin for Phytophthora kernoviae and make available the first Nothophytophthora sp. genome.</title>
        <authorList>
            <person name="Studholme D.J."/>
            <person name="Sanfuentes E."/>
            <person name="Panda P."/>
            <person name="Hill R."/>
            <person name="Sambles C."/>
            <person name="Grant M."/>
            <person name="Williams N.M."/>
            <person name="Mcdougal R.L."/>
        </authorList>
    </citation>
    <scope>NUCLEOTIDE SEQUENCE [LARGE SCALE GENOMIC DNA]</scope>
    <source>
        <strain evidence="8">Chile2</strain>
        <strain evidence="9">Chile4</strain>
    </source>
</reference>
<evidence type="ECO:0000313" key="11">
    <source>
        <dbReference type="Proteomes" id="UP000285883"/>
    </source>
</evidence>
<evidence type="ECO:0000313" key="6">
    <source>
        <dbReference type="EMBL" id="KAG2502990.1"/>
    </source>
</evidence>
<dbReference type="Pfam" id="PF16810">
    <property type="entry name" value="RXLR"/>
    <property type="match status" value="1"/>
</dbReference>
<evidence type="ECO:0000313" key="8">
    <source>
        <dbReference type="EMBL" id="RLN10735.1"/>
    </source>
</evidence>
<keyword evidence="4 5" id="KW-0732">Signal</keyword>
<dbReference type="InterPro" id="IPR031825">
    <property type="entry name" value="RXLR"/>
</dbReference>
<sequence length="159" mass="17176">MRLSFVVLVAAFALVATSEGVSGANPNQQQISAVVSPGVESLVSDQNDGINGRILKVDETEEEFSKPTDDEERAIIGSIPGLSGLKGAVAKLKFRSWFRSSKTPAMVNAELGLTTAKSGSINWAYAVGYAKYWRNLKYGPYAVDNVIKTGSKNNVSYYY</sequence>
<dbReference type="Proteomes" id="UP000785171">
    <property type="component" value="Unassembled WGS sequence"/>
</dbReference>
<comment type="function">
    <text evidence="5">Effector that suppresses plant defense responses during pathogen infection.</text>
</comment>
<evidence type="ECO:0000313" key="9">
    <source>
        <dbReference type="EMBL" id="RLN76302.1"/>
    </source>
</evidence>